<comment type="caution">
    <text evidence="9">The sequence shown here is derived from an EMBL/GenBank/DDBJ whole genome shotgun (WGS) entry which is preliminary data.</text>
</comment>
<keyword evidence="5" id="KW-0325">Glycoprotein</keyword>
<keyword evidence="10" id="KW-1185">Reference proteome</keyword>
<feature type="domain" description="Gnk2-homologous" evidence="8">
    <location>
        <begin position="142"/>
        <end position="254"/>
    </location>
</feature>
<dbReference type="PROSITE" id="PS51473">
    <property type="entry name" value="GNK2"/>
    <property type="match status" value="2"/>
</dbReference>
<feature type="signal peptide" evidence="7">
    <location>
        <begin position="1"/>
        <end position="27"/>
    </location>
</feature>
<evidence type="ECO:0000256" key="7">
    <source>
        <dbReference type="SAM" id="SignalP"/>
    </source>
</evidence>
<dbReference type="CDD" id="cd23509">
    <property type="entry name" value="Gnk2-like"/>
    <property type="match status" value="2"/>
</dbReference>
<accession>A0AAV0NQJ1</accession>
<evidence type="ECO:0000256" key="1">
    <source>
        <dbReference type="ARBA" id="ARBA00004613"/>
    </source>
</evidence>
<evidence type="ECO:0000256" key="5">
    <source>
        <dbReference type="ARBA" id="ARBA00023180"/>
    </source>
</evidence>
<dbReference type="InterPro" id="IPR002902">
    <property type="entry name" value="GNK2"/>
</dbReference>
<dbReference type="Pfam" id="PF01657">
    <property type="entry name" value="Stress-antifung"/>
    <property type="match status" value="2"/>
</dbReference>
<evidence type="ECO:0000259" key="8">
    <source>
        <dbReference type="PROSITE" id="PS51473"/>
    </source>
</evidence>
<dbReference type="InterPro" id="IPR050581">
    <property type="entry name" value="CRR_secretory_protein"/>
</dbReference>
<dbReference type="Gene3D" id="3.30.430.20">
    <property type="entry name" value="Gnk2 domain, C-X8-C-X2-C motif"/>
    <property type="match status" value="2"/>
</dbReference>
<dbReference type="AlphaFoldDB" id="A0AAV0NQJ1"/>
<keyword evidence="2" id="KW-0964">Secreted</keyword>
<dbReference type="InterPro" id="IPR038408">
    <property type="entry name" value="GNK2_sf"/>
</dbReference>
<reference evidence="9" key="1">
    <citation type="submission" date="2022-08" db="EMBL/GenBank/DDBJ databases">
        <authorList>
            <person name="Gutierrez-Valencia J."/>
        </authorList>
    </citation>
    <scope>NUCLEOTIDE SEQUENCE</scope>
</reference>
<evidence type="ECO:0000256" key="6">
    <source>
        <dbReference type="ARBA" id="ARBA00038515"/>
    </source>
</evidence>
<feature type="domain" description="Gnk2-homologous" evidence="8">
    <location>
        <begin position="32"/>
        <end position="136"/>
    </location>
</feature>
<evidence type="ECO:0000313" key="10">
    <source>
        <dbReference type="Proteomes" id="UP001154282"/>
    </source>
</evidence>
<feature type="chain" id="PRO_5043662026" description="Gnk2-homologous domain-containing protein" evidence="7">
    <location>
        <begin position="28"/>
        <end position="257"/>
    </location>
</feature>
<evidence type="ECO:0000256" key="4">
    <source>
        <dbReference type="ARBA" id="ARBA00022737"/>
    </source>
</evidence>
<dbReference type="PANTHER" id="PTHR32411">
    <property type="entry name" value="CYSTEINE-RICH REPEAT SECRETORY PROTEIN 38-RELATED"/>
    <property type="match status" value="1"/>
</dbReference>
<protein>
    <recommendedName>
        <fullName evidence="8">Gnk2-homologous domain-containing protein</fullName>
    </recommendedName>
</protein>
<comment type="similarity">
    <text evidence="6">Belongs to the cysteine-rich repeat secretory protein family.</text>
</comment>
<keyword evidence="4" id="KW-0677">Repeat</keyword>
<dbReference type="FunFam" id="3.30.430.20:FF:000002">
    <property type="entry name" value="Cysteine-rich receptor-like protein kinase 10"/>
    <property type="match status" value="1"/>
</dbReference>
<evidence type="ECO:0000256" key="2">
    <source>
        <dbReference type="ARBA" id="ARBA00022525"/>
    </source>
</evidence>
<comment type="subcellular location">
    <subcellularLocation>
        <location evidence="1">Secreted</location>
    </subcellularLocation>
</comment>
<gene>
    <name evidence="9" type="ORF">LITE_LOCUS34599</name>
</gene>
<proteinExistence type="inferred from homology"/>
<evidence type="ECO:0000313" key="9">
    <source>
        <dbReference type="EMBL" id="CAI0460710.1"/>
    </source>
</evidence>
<dbReference type="EMBL" id="CAMGYJ010000008">
    <property type="protein sequence ID" value="CAI0460710.1"/>
    <property type="molecule type" value="Genomic_DNA"/>
</dbReference>
<keyword evidence="3 7" id="KW-0732">Signal</keyword>
<organism evidence="9 10">
    <name type="scientific">Linum tenue</name>
    <dbReference type="NCBI Taxonomy" id="586396"/>
    <lineage>
        <taxon>Eukaryota</taxon>
        <taxon>Viridiplantae</taxon>
        <taxon>Streptophyta</taxon>
        <taxon>Embryophyta</taxon>
        <taxon>Tracheophyta</taxon>
        <taxon>Spermatophyta</taxon>
        <taxon>Magnoliopsida</taxon>
        <taxon>eudicotyledons</taxon>
        <taxon>Gunneridae</taxon>
        <taxon>Pentapetalae</taxon>
        <taxon>rosids</taxon>
        <taxon>fabids</taxon>
        <taxon>Malpighiales</taxon>
        <taxon>Linaceae</taxon>
        <taxon>Linum</taxon>
    </lineage>
</organism>
<dbReference type="Proteomes" id="UP001154282">
    <property type="component" value="Unassembled WGS sequence"/>
</dbReference>
<dbReference type="PANTHER" id="PTHR32411:SF43">
    <property type="entry name" value="CYSTEINE-RICH REPEAT SECRETORY PROTEIN 38"/>
    <property type="match status" value="1"/>
</dbReference>
<sequence>MSSSTLSFPAFLIITTLLSTLLQRTVAGAGGDPLFHFCSSPQNFSQNSPYQSNLQTLFSQLADLAPPAAGFAKASIGHSSIDRVNGLALCRGDVDSDDCKTCVLEASREISRRCPLNKGSVIWYDSCLLKYSDDDFLGQVDNGQRFYMWNINVVADPAAFNGKAKELLGQLAKLQAPASSKLLYAVGETEVTGGGGSDKKRLYGLVQCTRDLSKEDCESCLGGIIGELPSCCDGKEGGRVVGGSCNFRYEIYPFVGR</sequence>
<evidence type="ECO:0000256" key="3">
    <source>
        <dbReference type="ARBA" id="ARBA00022729"/>
    </source>
</evidence>
<dbReference type="GO" id="GO:0005576">
    <property type="term" value="C:extracellular region"/>
    <property type="evidence" value="ECO:0007669"/>
    <property type="project" value="UniProtKB-SubCell"/>
</dbReference>
<dbReference type="FunFam" id="3.30.430.20:FF:000009">
    <property type="entry name" value="Cysteine-rich receptor-like protein kinase 28"/>
    <property type="match status" value="1"/>
</dbReference>
<name>A0AAV0NQJ1_9ROSI</name>